<feature type="domain" description="P-type ATPase A" evidence="14">
    <location>
        <begin position="120"/>
        <end position="219"/>
    </location>
</feature>
<comment type="subcellular location">
    <subcellularLocation>
        <location evidence="1">Cell membrane</location>
        <topology evidence="1">Multi-pass membrane protein</topology>
    </subcellularLocation>
</comment>
<keyword evidence="7 13" id="KW-0067">ATP-binding</keyword>
<comment type="catalytic activity">
    <reaction evidence="12">
        <text>Zn(2+)(in) + ATP + H2O = Zn(2+)(out) + ADP + phosphate + H(+)</text>
        <dbReference type="Rhea" id="RHEA:20621"/>
        <dbReference type="ChEBI" id="CHEBI:15377"/>
        <dbReference type="ChEBI" id="CHEBI:15378"/>
        <dbReference type="ChEBI" id="CHEBI:29105"/>
        <dbReference type="ChEBI" id="CHEBI:30616"/>
        <dbReference type="ChEBI" id="CHEBI:43474"/>
        <dbReference type="ChEBI" id="CHEBI:456216"/>
        <dbReference type="EC" id="7.2.2.12"/>
    </reaction>
</comment>
<evidence type="ECO:0000256" key="2">
    <source>
        <dbReference type="ARBA" id="ARBA00006024"/>
    </source>
</evidence>
<evidence type="ECO:0000256" key="6">
    <source>
        <dbReference type="ARBA" id="ARBA00022741"/>
    </source>
</evidence>
<feature type="transmembrane region" description="Helical" evidence="13">
    <location>
        <begin position="236"/>
        <end position="255"/>
    </location>
</feature>
<dbReference type="GO" id="GO:0046872">
    <property type="term" value="F:metal ion binding"/>
    <property type="evidence" value="ECO:0007669"/>
    <property type="project" value="UniProtKB-KW"/>
</dbReference>
<dbReference type="GO" id="GO:0005524">
    <property type="term" value="F:ATP binding"/>
    <property type="evidence" value="ECO:0007669"/>
    <property type="project" value="UniProtKB-UniRule"/>
</dbReference>
<dbReference type="PRINTS" id="PR00119">
    <property type="entry name" value="CATATPASE"/>
</dbReference>
<keyword evidence="3 13" id="KW-1003">Cell membrane</keyword>
<comment type="similarity">
    <text evidence="2 13">Belongs to the cation transport ATPase (P-type) (TC 3.A.3) family. Type IB subfamily.</text>
</comment>
<sequence>MKFFRAVMEAEERRAIFLTAISGVFLLLSIATDVAPLGIDPAWGAILISGAPVIYNSFYKLIFHGNVRAGLLISIAVIACVAVGEFFAAGEVVFIMAIGGLLEDYTVRRSKAGLKSLMNMKPATARVQRNGEYAVIAAKDVVAGDIVRIIAGETIPVDGVVIEGATNVDQALMTGESVPVDKVAGDEVYSATTNIHGSILVRATKVGADSTIARMIAMISEAENKKAPIVRTMDKWASYLVVVALVLSVVVGFATGDIIRAITVLVVFCPCALVLATPTAIAAGIGNATKHGVIIKSGAALEQLTHVKRIVFDKTGTLTHGEPKVKEIFLAEGSSLTEEEFLHLCASVEMHSEHPLGMAIVKAAKNRNIAVREPEKFTVLPGKGVDAVVQGKEVIIGNRSILNDHGLSLDPVFADLVTRQNEEGRSVVFAAIEQKVVGALALADTLRPDAKEIVERLAGFRKKLTLLTGDAQAIAAKISQQVGIADYRANLLPEGKMQAIEEYEGSGERVCMVGDGINDAPALKTASIGIAMAGIGSDIAADAADIILVKDELAKLPYIMALATAVSQKIKQNIILSLSMNFGAIALAALGILGPVSGALMHNVSSVLVVLNAALLLKGVKETKDQKQTSFEPRPAYLEEVP</sequence>
<dbReference type="PANTHER" id="PTHR48085">
    <property type="entry name" value="CADMIUM/ZINC-TRANSPORTING ATPASE HMA2-RELATED"/>
    <property type="match status" value="1"/>
</dbReference>
<keyword evidence="8" id="KW-1278">Translocase</keyword>
<dbReference type="InterPro" id="IPR059000">
    <property type="entry name" value="ATPase_P-type_domA"/>
</dbReference>
<evidence type="ECO:0000256" key="12">
    <source>
        <dbReference type="ARBA" id="ARBA00047308"/>
    </source>
</evidence>
<dbReference type="NCBIfam" id="TIGR01511">
    <property type="entry name" value="ATPase-IB1_Cu"/>
    <property type="match status" value="1"/>
</dbReference>
<dbReference type="Pfam" id="PF00702">
    <property type="entry name" value="Hydrolase"/>
    <property type="match status" value="1"/>
</dbReference>
<dbReference type="GO" id="GO:0016463">
    <property type="term" value="F:P-type zinc transporter activity"/>
    <property type="evidence" value="ECO:0007669"/>
    <property type="project" value="UniProtKB-EC"/>
</dbReference>
<evidence type="ECO:0000256" key="10">
    <source>
        <dbReference type="ARBA" id="ARBA00023136"/>
    </source>
</evidence>
<evidence type="ECO:0000313" key="16">
    <source>
        <dbReference type="Proteomes" id="UP000182146"/>
    </source>
</evidence>
<name>A0A1G9LWZ1_9BACT</name>
<gene>
    <name evidence="15" type="ORF">SAMN05660860_00956</name>
</gene>
<keyword evidence="4 13" id="KW-0812">Transmembrane</keyword>
<dbReference type="PRINTS" id="PR00120">
    <property type="entry name" value="HATPASE"/>
</dbReference>
<dbReference type="GO" id="GO:0060003">
    <property type="term" value="P:copper ion export"/>
    <property type="evidence" value="ECO:0007669"/>
    <property type="project" value="UniProtKB-ARBA"/>
</dbReference>
<organism evidence="15 16">
    <name type="scientific">Geoalkalibacter ferrihydriticus</name>
    <dbReference type="NCBI Taxonomy" id="392333"/>
    <lineage>
        <taxon>Bacteria</taxon>
        <taxon>Pseudomonadati</taxon>
        <taxon>Thermodesulfobacteriota</taxon>
        <taxon>Desulfuromonadia</taxon>
        <taxon>Desulfuromonadales</taxon>
        <taxon>Geoalkalibacteraceae</taxon>
        <taxon>Geoalkalibacter</taxon>
    </lineage>
</organism>
<dbReference type="AlphaFoldDB" id="A0A1G9LWZ1"/>
<dbReference type="SUPFAM" id="SSF81653">
    <property type="entry name" value="Calcium ATPase, transduction domain A"/>
    <property type="match status" value="1"/>
</dbReference>
<dbReference type="NCBIfam" id="TIGR01525">
    <property type="entry name" value="ATPase-IB_hvy"/>
    <property type="match status" value="1"/>
</dbReference>
<evidence type="ECO:0000313" key="15">
    <source>
        <dbReference type="EMBL" id="SDL66478.1"/>
    </source>
</evidence>
<dbReference type="Pfam" id="PF00122">
    <property type="entry name" value="E1-E2_ATPase"/>
    <property type="match status" value="1"/>
</dbReference>
<keyword evidence="5 13" id="KW-0479">Metal-binding</keyword>
<keyword evidence="9 13" id="KW-1133">Transmembrane helix</keyword>
<dbReference type="Gene3D" id="3.40.1110.10">
    <property type="entry name" value="Calcium-transporting ATPase, cytoplasmic domain N"/>
    <property type="match status" value="2"/>
</dbReference>
<evidence type="ECO:0000256" key="1">
    <source>
        <dbReference type="ARBA" id="ARBA00004651"/>
    </source>
</evidence>
<dbReference type="InterPro" id="IPR008250">
    <property type="entry name" value="ATPase_P-typ_transduc_dom_A_sf"/>
</dbReference>
<evidence type="ECO:0000256" key="9">
    <source>
        <dbReference type="ARBA" id="ARBA00022989"/>
    </source>
</evidence>
<evidence type="ECO:0000256" key="7">
    <source>
        <dbReference type="ARBA" id="ARBA00022840"/>
    </source>
</evidence>
<evidence type="ECO:0000259" key="14">
    <source>
        <dbReference type="Pfam" id="PF00122"/>
    </source>
</evidence>
<feature type="transmembrane region" description="Helical" evidence="13">
    <location>
        <begin position="69"/>
        <end position="102"/>
    </location>
</feature>
<accession>A0A1G9LWZ1</accession>
<dbReference type="GO" id="GO:0005886">
    <property type="term" value="C:plasma membrane"/>
    <property type="evidence" value="ECO:0007669"/>
    <property type="project" value="UniProtKB-SubCell"/>
</dbReference>
<evidence type="ECO:0000256" key="13">
    <source>
        <dbReference type="RuleBase" id="RU362081"/>
    </source>
</evidence>
<dbReference type="SFLD" id="SFLDF00027">
    <property type="entry name" value="p-type_atpase"/>
    <property type="match status" value="1"/>
</dbReference>
<dbReference type="NCBIfam" id="TIGR01494">
    <property type="entry name" value="ATPase_P-type"/>
    <property type="match status" value="1"/>
</dbReference>
<dbReference type="Gene3D" id="2.70.150.10">
    <property type="entry name" value="Calcium-transporting ATPase, cytoplasmic transduction domain A"/>
    <property type="match status" value="1"/>
</dbReference>
<dbReference type="InterPro" id="IPR023298">
    <property type="entry name" value="ATPase_P-typ_TM_dom_sf"/>
</dbReference>
<evidence type="ECO:0000256" key="3">
    <source>
        <dbReference type="ARBA" id="ARBA00022475"/>
    </source>
</evidence>
<evidence type="ECO:0000256" key="5">
    <source>
        <dbReference type="ARBA" id="ARBA00022723"/>
    </source>
</evidence>
<dbReference type="SUPFAM" id="SSF81665">
    <property type="entry name" value="Calcium ATPase, transmembrane domain M"/>
    <property type="match status" value="1"/>
</dbReference>
<dbReference type="InterPro" id="IPR001757">
    <property type="entry name" value="P_typ_ATPase"/>
</dbReference>
<dbReference type="PROSITE" id="PS00154">
    <property type="entry name" value="ATPASE_E1_E2"/>
    <property type="match status" value="1"/>
</dbReference>
<dbReference type="EC" id="7.2.2.12" evidence="11"/>
<dbReference type="InterPro" id="IPR044492">
    <property type="entry name" value="P_typ_ATPase_HD_dom"/>
</dbReference>
<evidence type="ECO:0000256" key="8">
    <source>
        <dbReference type="ARBA" id="ARBA00022967"/>
    </source>
</evidence>
<dbReference type="SFLD" id="SFLDG00002">
    <property type="entry name" value="C1.7:_P-type_atpase_like"/>
    <property type="match status" value="1"/>
</dbReference>
<dbReference type="SFLD" id="SFLDS00003">
    <property type="entry name" value="Haloacid_Dehalogenase"/>
    <property type="match status" value="1"/>
</dbReference>
<protein>
    <recommendedName>
        <fullName evidence="11">P-type Zn(2+) transporter</fullName>
        <ecNumber evidence="11">7.2.2.12</ecNumber>
    </recommendedName>
</protein>
<feature type="transmembrane region" description="Helical" evidence="13">
    <location>
        <begin position="574"/>
        <end position="593"/>
    </location>
</feature>
<dbReference type="InterPro" id="IPR023299">
    <property type="entry name" value="ATPase_P-typ_cyto_dom_N"/>
</dbReference>
<dbReference type="InterPro" id="IPR027256">
    <property type="entry name" value="P-typ_ATPase_IB"/>
</dbReference>
<dbReference type="RefSeq" id="WP_052445873.1">
    <property type="nucleotide sequence ID" value="NZ_FNGU01000002.1"/>
</dbReference>
<dbReference type="STRING" id="392333.SAMN05660860_00956"/>
<dbReference type="EMBL" id="FNGU01000002">
    <property type="protein sequence ID" value="SDL66478.1"/>
    <property type="molecule type" value="Genomic_DNA"/>
</dbReference>
<dbReference type="InterPro" id="IPR036412">
    <property type="entry name" value="HAD-like_sf"/>
</dbReference>
<dbReference type="InterPro" id="IPR018303">
    <property type="entry name" value="ATPase_P-typ_P_site"/>
</dbReference>
<evidence type="ECO:0000256" key="4">
    <source>
        <dbReference type="ARBA" id="ARBA00022692"/>
    </source>
</evidence>
<dbReference type="FunFam" id="2.70.150.10:FF:000020">
    <property type="entry name" value="Copper-exporting P-type ATPase A"/>
    <property type="match status" value="1"/>
</dbReference>
<keyword evidence="6 13" id="KW-0547">Nucleotide-binding</keyword>
<dbReference type="Proteomes" id="UP000182146">
    <property type="component" value="Unassembled WGS sequence"/>
</dbReference>
<feature type="transmembrane region" description="Helical" evidence="13">
    <location>
        <begin position="599"/>
        <end position="617"/>
    </location>
</feature>
<evidence type="ECO:0000256" key="11">
    <source>
        <dbReference type="ARBA" id="ARBA00039097"/>
    </source>
</evidence>
<feature type="transmembrane region" description="Helical" evidence="13">
    <location>
        <begin position="261"/>
        <end position="286"/>
    </location>
</feature>
<dbReference type="PANTHER" id="PTHR48085:SF5">
    <property type="entry name" value="CADMIUM_ZINC-TRANSPORTING ATPASE HMA4-RELATED"/>
    <property type="match status" value="1"/>
</dbReference>
<dbReference type="Gene3D" id="3.40.50.1000">
    <property type="entry name" value="HAD superfamily/HAD-like"/>
    <property type="match status" value="1"/>
</dbReference>
<keyword evidence="10 13" id="KW-0472">Membrane</keyword>
<dbReference type="InterPro" id="IPR023214">
    <property type="entry name" value="HAD_sf"/>
</dbReference>
<dbReference type="InterPro" id="IPR051014">
    <property type="entry name" value="Cation_Transport_ATPase_IB"/>
</dbReference>
<dbReference type="SUPFAM" id="SSF56784">
    <property type="entry name" value="HAD-like"/>
    <property type="match status" value="1"/>
</dbReference>
<dbReference type="OrthoDB" id="9759222at2"/>
<proteinExistence type="inferred from homology"/>
<dbReference type="GO" id="GO:0016887">
    <property type="term" value="F:ATP hydrolysis activity"/>
    <property type="evidence" value="ECO:0007669"/>
    <property type="project" value="InterPro"/>
</dbReference>
<reference evidence="15 16" key="1">
    <citation type="submission" date="2016-10" db="EMBL/GenBank/DDBJ databases">
        <authorList>
            <person name="de Groot N.N."/>
        </authorList>
    </citation>
    <scope>NUCLEOTIDE SEQUENCE [LARGE SCALE GENOMIC DNA]</scope>
    <source>
        <strain evidence="15 16">DSM 17813</strain>
    </source>
</reference>